<reference evidence="1 2" key="1">
    <citation type="submission" date="2016-10" db="EMBL/GenBank/DDBJ databases">
        <authorList>
            <person name="de Groot N.N."/>
        </authorList>
    </citation>
    <scope>NUCLEOTIDE SEQUENCE [LARGE SCALE GENOMIC DNA]</scope>
    <source>
        <strain evidence="1 2">KHGC13</strain>
    </source>
</reference>
<dbReference type="Proteomes" id="UP000198817">
    <property type="component" value="Unassembled WGS sequence"/>
</dbReference>
<protein>
    <recommendedName>
        <fullName evidence="3">Leucine rich repeat-containing protein</fullName>
    </recommendedName>
</protein>
<proteinExistence type="predicted"/>
<evidence type="ECO:0000313" key="2">
    <source>
        <dbReference type="Proteomes" id="UP000198817"/>
    </source>
</evidence>
<organism evidence="1 2">
    <name type="scientific">Eubacterium pyruvativorans</name>
    <dbReference type="NCBI Taxonomy" id="155865"/>
    <lineage>
        <taxon>Bacteria</taxon>
        <taxon>Bacillati</taxon>
        <taxon>Bacillota</taxon>
        <taxon>Clostridia</taxon>
        <taxon>Eubacteriales</taxon>
        <taxon>Eubacteriaceae</taxon>
        <taxon>Eubacterium</taxon>
    </lineage>
</organism>
<sequence length="326" mass="37312">MLSGYGNWKIKYVEEEGGILLLRAVTCDRDAVLPAEIDGVPVTGIWNYAMGPKDHTGKEEGTWIELEGAGGDGEKKWSNAGIRSLTLPESVRFIGEYAFHGMYDLEKLELFDVPVTWCAEACQNWFSLHEIIIRSWQGGQGNLAYLCEHFSAELDVRIFWEDGRTARLLFPEYLEVVTENTPARQFVTNTEGFGYPYHHLFRGGQLSFGLYDGEWEYALSHEAEDPEGLLTLAWYRLYWPEGLQDRFREGYQKYVSKNRMKLLDRLIREDAPGQLEKLLKLVPAERAELDRGCETARTLRRTACLAVLMQQIRGLVPAGRKKSFDL</sequence>
<keyword evidence="2" id="KW-1185">Reference proteome</keyword>
<dbReference type="RefSeq" id="WP_143096048.1">
    <property type="nucleotide sequence ID" value="NZ_FOWF01000015.1"/>
</dbReference>
<dbReference type="AlphaFoldDB" id="A0A1I7H9Y6"/>
<name>A0A1I7H9Y6_9FIRM</name>
<evidence type="ECO:0000313" key="1">
    <source>
        <dbReference type="EMBL" id="SFU57561.1"/>
    </source>
</evidence>
<accession>A0A1I7H9Y6</accession>
<gene>
    <name evidence="1" type="ORF">SAMN05216508_11415</name>
</gene>
<dbReference type="Gene3D" id="3.80.10.10">
    <property type="entry name" value="Ribonuclease Inhibitor"/>
    <property type="match status" value="1"/>
</dbReference>
<dbReference type="InterPro" id="IPR032675">
    <property type="entry name" value="LRR_dom_sf"/>
</dbReference>
<dbReference type="OrthoDB" id="1824119at2"/>
<dbReference type="STRING" id="155865.SAMN05216515_11515"/>
<dbReference type="EMBL" id="FPBT01000014">
    <property type="protein sequence ID" value="SFU57561.1"/>
    <property type="molecule type" value="Genomic_DNA"/>
</dbReference>
<evidence type="ECO:0008006" key="3">
    <source>
        <dbReference type="Google" id="ProtNLM"/>
    </source>
</evidence>